<evidence type="ECO:0000256" key="2">
    <source>
        <dbReference type="ARBA" id="ARBA00022771"/>
    </source>
</evidence>
<dbReference type="Pfam" id="PF00643">
    <property type="entry name" value="zf-B_box"/>
    <property type="match status" value="1"/>
</dbReference>
<keyword evidence="3" id="KW-0862">Zinc</keyword>
<reference evidence="8" key="1">
    <citation type="submission" date="2025-08" db="UniProtKB">
        <authorList>
            <consortium name="RefSeq"/>
        </authorList>
    </citation>
    <scope>IDENTIFICATION</scope>
    <source>
        <tissue evidence="8">Sperm</tissue>
    </source>
</reference>
<evidence type="ECO:0000256" key="3">
    <source>
        <dbReference type="ARBA" id="ARBA00022833"/>
    </source>
</evidence>
<keyword evidence="2 4" id="KW-0863">Zinc-finger</keyword>
<dbReference type="Proteomes" id="UP001318040">
    <property type="component" value="Chromosome 83"/>
</dbReference>
<dbReference type="Gene3D" id="4.10.830.40">
    <property type="match status" value="1"/>
</dbReference>
<protein>
    <submittedName>
        <fullName evidence="8">Tripartite motif-containing protein 29-like</fullName>
    </submittedName>
</protein>
<dbReference type="InterPro" id="IPR000315">
    <property type="entry name" value="Znf_B-box"/>
</dbReference>
<evidence type="ECO:0000256" key="4">
    <source>
        <dbReference type="PROSITE-ProRule" id="PRU00024"/>
    </source>
</evidence>
<dbReference type="RefSeq" id="XP_032837409.1">
    <property type="nucleotide sequence ID" value="XM_032981518.1"/>
</dbReference>
<dbReference type="PROSITE" id="PS50119">
    <property type="entry name" value="ZF_BBOX"/>
    <property type="match status" value="1"/>
</dbReference>
<keyword evidence="7" id="KW-1185">Reference proteome</keyword>
<keyword evidence="1" id="KW-0479">Metal-binding</keyword>
<accession>A0AAJ7XJW6</accession>
<dbReference type="Gene3D" id="3.30.160.60">
    <property type="entry name" value="Classic Zinc Finger"/>
    <property type="match status" value="1"/>
</dbReference>
<evidence type="ECO:0000259" key="6">
    <source>
        <dbReference type="PROSITE" id="PS50119"/>
    </source>
</evidence>
<evidence type="ECO:0000313" key="8">
    <source>
        <dbReference type="RefSeq" id="XP_032837409.1"/>
    </source>
</evidence>
<evidence type="ECO:0000256" key="5">
    <source>
        <dbReference type="SAM" id="MobiDB-lite"/>
    </source>
</evidence>
<sequence>MMASAAPSDSEAPGELICLICREIDTSSCCPKCRVTFPQRPQLKDVAIAKLAEECCAGGTMATMVWCNFCSDGTTAATNTCFKCKLSYCAAHILPDLGRLSINDHIVVHPGRSSQERKCKEQRKELELFRKQDKKLVCRTCTTTGDHRGHNVATQDEREPPKKQVREEKRAVEEKKWKAKEYVSQMEAARREVKVPCLGRTLTPCLYHPE</sequence>
<feature type="region of interest" description="Disordered" evidence="5">
    <location>
        <begin position="147"/>
        <end position="171"/>
    </location>
</feature>
<dbReference type="SUPFAM" id="SSF57845">
    <property type="entry name" value="B-box zinc-binding domain"/>
    <property type="match status" value="1"/>
</dbReference>
<evidence type="ECO:0000256" key="1">
    <source>
        <dbReference type="ARBA" id="ARBA00022723"/>
    </source>
</evidence>
<organism evidence="7 8">
    <name type="scientific">Petromyzon marinus</name>
    <name type="common">Sea lamprey</name>
    <dbReference type="NCBI Taxonomy" id="7757"/>
    <lineage>
        <taxon>Eukaryota</taxon>
        <taxon>Metazoa</taxon>
        <taxon>Chordata</taxon>
        <taxon>Craniata</taxon>
        <taxon>Vertebrata</taxon>
        <taxon>Cyclostomata</taxon>
        <taxon>Hyperoartia</taxon>
        <taxon>Petromyzontiformes</taxon>
        <taxon>Petromyzontidae</taxon>
        <taxon>Petromyzon</taxon>
    </lineage>
</organism>
<proteinExistence type="predicted"/>
<evidence type="ECO:0000313" key="7">
    <source>
        <dbReference type="Proteomes" id="UP001318040"/>
    </source>
</evidence>
<dbReference type="InterPro" id="IPR051051">
    <property type="entry name" value="E3_ubiq-ligase_TRIM/RNF"/>
</dbReference>
<dbReference type="AlphaFoldDB" id="A0AAJ7XJW6"/>
<dbReference type="PANTHER" id="PTHR25465">
    <property type="entry name" value="B-BOX DOMAIN CONTAINING"/>
    <property type="match status" value="1"/>
</dbReference>
<dbReference type="PANTHER" id="PTHR25465:SF31">
    <property type="entry name" value="RING-TYPE DOMAIN-CONTAINING PROTEIN"/>
    <property type="match status" value="1"/>
</dbReference>
<dbReference type="KEGG" id="pmrn:116958807"/>
<name>A0AAJ7XJW6_PETMA</name>
<feature type="domain" description="B box-type" evidence="6">
    <location>
        <begin position="114"/>
        <end position="155"/>
    </location>
</feature>
<dbReference type="GO" id="GO:0008270">
    <property type="term" value="F:zinc ion binding"/>
    <property type="evidence" value="ECO:0007669"/>
    <property type="project" value="UniProtKB-KW"/>
</dbReference>
<gene>
    <name evidence="8" type="primary">LOC116958807</name>
</gene>